<evidence type="ECO:0000259" key="8">
    <source>
        <dbReference type="Pfam" id="PF12724"/>
    </source>
</evidence>
<keyword evidence="7" id="KW-1003">Cell membrane</keyword>
<keyword evidence="3 7" id="KW-0547">Nucleotide-binding</keyword>
<evidence type="ECO:0000256" key="4">
    <source>
        <dbReference type="ARBA" id="ARBA00023002"/>
    </source>
</evidence>
<dbReference type="Gene3D" id="3.40.50.360">
    <property type="match status" value="1"/>
</dbReference>
<evidence type="ECO:0000256" key="1">
    <source>
        <dbReference type="ARBA" id="ARBA00022630"/>
    </source>
</evidence>
<dbReference type="PANTHER" id="PTHR38030">
    <property type="entry name" value="PROTOPORPHYRINOGEN IX DEHYDROGENASE [MENAQUINONE]"/>
    <property type="match status" value="1"/>
</dbReference>
<dbReference type="EC" id="1.3.5.3" evidence="7"/>
<sequence>MSERDVLLVYTSREGQTAKIMACIQDVLEADGAQVTTRRLSDAEESVPDIASFSKVVLAGSIHYGKHEKHLAAFIKAHKAQLEDTTTVFFSVNLTARKPNKNTVDTNPYIKRFLAEVDWQPSVAHVFAGALLYSKYKWSDKMIIRFIMWMTKGNTDTSRDIDYTDWADVRHFAERVSKLH</sequence>
<proteinExistence type="inferred from homology"/>
<evidence type="ECO:0000313" key="9">
    <source>
        <dbReference type="EMBL" id="MCM2678068.1"/>
    </source>
</evidence>
<dbReference type="InterPro" id="IPR029039">
    <property type="entry name" value="Flavoprotein-like_sf"/>
</dbReference>
<dbReference type="AlphaFoldDB" id="A0AA42B5Q5"/>
<keyword evidence="2 7" id="KW-0288">FMN</keyword>
<dbReference type="PANTHER" id="PTHR38030:SF2">
    <property type="entry name" value="PROTOPORPHYRINOGEN IX DEHYDROGENASE [QUINONE]"/>
    <property type="match status" value="1"/>
</dbReference>
<comment type="function">
    <text evidence="7">Catalyzes the 6-electron oxidation of protoporphyrinogen IX to form protoporphyrin IX; under anaerobic conditions uses menaquinone as an electron acceptor, under aerobic conditions uses ubiquinone as an electron acceptor.</text>
</comment>
<dbReference type="SUPFAM" id="SSF52218">
    <property type="entry name" value="Flavoproteins"/>
    <property type="match status" value="1"/>
</dbReference>
<dbReference type="EMBL" id="JAMQGP010000001">
    <property type="protein sequence ID" value="MCM2678068.1"/>
    <property type="molecule type" value="Genomic_DNA"/>
</dbReference>
<dbReference type="GO" id="GO:0010181">
    <property type="term" value="F:FMN binding"/>
    <property type="evidence" value="ECO:0007669"/>
    <property type="project" value="UniProtKB-UniRule"/>
</dbReference>
<dbReference type="InterPro" id="IPR044264">
    <property type="entry name" value="HemG"/>
</dbReference>
<reference evidence="9 10" key="1">
    <citation type="journal article" date="2013" name="Antonie Van Leeuwenhoek">
        <title>Echinimonas agarilytica gen. nov., sp. nov., a new gammaproteobacterium isolated from the sea urchin Strongylocentrotus intermedius.</title>
        <authorList>
            <person name="Nedashkovskaya O.I."/>
            <person name="Stenkova A.M."/>
            <person name="Zhukova N.V."/>
            <person name="Van Trappen S."/>
            <person name="Lee J.S."/>
            <person name="Kim S.B."/>
        </authorList>
    </citation>
    <scope>NUCLEOTIDE SEQUENCE [LARGE SCALE GENOMIC DNA]</scope>
    <source>
        <strain evidence="9 10">KMM 6351</strain>
    </source>
</reference>
<dbReference type="GO" id="GO:0004729">
    <property type="term" value="F:oxygen-dependent protoporphyrinogen oxidase activity"/>
    <property type="evidence" value="ECO:0007669"/>
    <property type="project" value="InterPro"/>
</dbReference>
<evidence type="ECO:0000256" key="2">
    <source>
        <dbReference type="ARBA" id="ARBA00022643"/>
    </source>
</evidence>
<keyword evidence="10" id="KW-1185">Reference proteome</keyword>
<comment type="caution">
    <text evidence="9">The sequence shown here is derived from an EMBL/GenBank/DDBJ whole genome shotgun (WGS) entry which is preliminary data.</text>
</comment>
<accession>A0AA42B5Q5</accession>
<comment type="catalytic activity">
    <reaction evidence="7">
        <text>protoporphyrinogen IX + 3 a menaquinone = protoporphyrin IX + 3 a menaquinol</text>
        <dbReference type="Rhea" id="RHEA:27409"/>
        <dbReference type="Rhea" id="RHEA-COMP:9537"/>
        <dbReference type="Rhea" id="RHEA-COMP:9539"/>
        <dbReference type="ChEBI" id="CHEBI:16374"/>
        <dbReference type="ChEBI" id="CHEBI:18151"/>
        <dbReference type="ChEBI" id="CHEBI:57306"/>
        <dbReference type="ChEBI" id="CHEBI:57307"/>
        <dbReference type="EC" id="1.3.5.3"/>
    </reaction>
</comment>
<evidence type="ECO:0000256" key="7">
    <source>
        <dbReference type="HAMAP-Rule" id="MF_00853"/>
    </source>
</evidence>
<comment type="subcellular location">
    <subcellularLocation>
        <location evidence="7">Cell membrane</location>
        <topology evidence="7">Peripheral membrane protein</topology>
    </subcellularLocation>
</comment>
<evidence type="ECO:0000256" key="5">
    <source>
        <dbReference type="ARBA" id="ARBA00023136"/>
    </source>
</evidence>
<comment type="pathway">
    <text evidence="7">Porphyrin-containing compound metabolism; protoporphyrin-IX biosynthesis; protoporphyrin-IX from protoporphyrinogen-IX: step 1/1.</text>
</comment>
<feature type="domain" description="Flavodoxin" evidence="8">
    <location>
        <begin position="7"/>
        <end position="158"/>
    </location>
</feature>
<evidence type="ECO:0000256" key="6">
    <source>
        <dbReference type="ARBA" id="ARBA00023244"/>
    </source>
</evidence>
<evidence type="ECO:0000313" key="10">
    <source>
        <dbReference type="Proteomes" id="UP001165393"/>
    </source>
</evidence>
<dbReference type="RefSeq" id="WP_251259387.1">
    <property type="nucleotide sequence ID" value="NZ_JAMQGP010000001.1"/>
</dbReference>
<dbReference type="InterPro" id="IPR026816">
    <property type="entry name" value="Flavodoxin_dom"/>
</dbReference>
<dbReference type="GO" id="GO:0070819">
    <property type="term" value="F:menaquinone-dependent protoporphyrinogen oxidase activity"/>
    <property type="evidence" value="ECO:0007669"/>
    <property type="project" value="UniProtKB-UniRule"/>
</dbReference>
<dbReference type="GO" id="GO:0006782">
    <property type="term" value="P:protoporphyrinogen IX biosynthetic process"/>
    <property type="evidence" value="ECO:0007669"/>
    <property type="project" value="UniProtKB-UniRule"/>
</dbReference>
<keyword evidence="5" id="KW-0472">Membrane</keyword>
<dbReference type="Pfam" id="PF12724">
    <property type="entry name" value="Flavodoxin_5"/>
    <property type="match status" value="1"/>
</dbReference>
<comment type="cofactor">
    <cofactor evidence="7">
        <name>FMN</name>
        <dbReference type="ChEBI" id="CHEBI:58210"/>
    </cofactor>
    <text evidence="7">Binds 1 FMN non-covalently per subunit.</text>
</comment>
<organism evidence="9 10">
    <name type="scientific">Echinimonas agarilytica</name>
    <dbReference type="NCBI Taxonomy" id="1215918"/>
    <lineage>
        <taxon>Bacteria</taxon>
        <taxon>Pseudomonadati</taxon>
        <taxon>Pseudomonadota</taxon>
        <taxon>Gammaproteobacteria</taxon>
        <taxon>Alteromonadales</taxon>
        <taxon>Echinimonadaceae</taxon>
        <taxon>Echinimonas</taxon>
    </lineage>
</organism>
<dbReference type="Proteomes" id="UP001165393">
    <property type="component" value="Unassembled WGS sequence"/>
</dbReference>
<evidence type="ECO:0000256" key="3">
    <source>
        <dbReference type="ARBA" id="ARBA00022741"/>
    </source>
</evidence>
<gene>
    <name evidence="7 9" type="primary">hemG</name>
    <name evidence="9" type="ORF">NAF29_00085</name>
</gene>
<dbReference type="NCBIfam" id="NF008316">
    <property type="entry name" value="PRK11104.1"/>
    <property type="match status" value="1"/>
</dbReference>
<keyword evidence="1 7" id="KW-0285">Flavoprotein</keyword>
<dbReference type="GO" id="GO:0005886">
    <property type="term" value="C:plasma membrane"/>
    <property type="evidence" value="ECO:0007669"/>
    <property type="project" value="UniProtKB-SubCell"/>
</dbReference>
<keyword evidence="4 7" id="KW-0560">Oxidoreductase</keyword>
<dbReference type="HAMAP" id="MF_00853">
    <property type="entry name" value="HemG"/>
    <property type="match status" value="1"/>
</dbReference>
<comment type="catalytic activity">
    <reaction evidence="7">
        <text>protoporphyrinogen IX + 3 a ubiquinone = protoporphyrin IX + 3 a ubiquinol</text>
        <dbReference type="Rhea" id="RHEA:63936"/>
        <dbReference type="Rhea" id="RHEA-COMP:9565"/>
        <dbReference type="Rhea" id="RHEA-COMP:9566"/>
        <dbReference type="ChEBI" id="CHEBI:16389"/>
        <dbReference type="ChEBI" id="CHEBI:17976"/>
        <dbReference type="ChEBI" id="CHEBI:57306"/>
        <dbReference type="ChEBI" id="CHEBI:57307"/>
    </reaction>
</comment>
<protein>
    <recommendedName>
        <fullName evidence="7">Protoporphyrinogen IX dehydrogenase [quinone]</fullName>
        <ecNumber evidence="7">1.3.5.3</ecNumber>
    </recommendedName>
    <alternativeName>
        <fullName evidence="7">Protoporphyrinogen IX dehydrogenase [menaquinone]</fullName>
    </alternativeName>
    <alternativeName>
        <fullName evidence="7">Protoporphyrinogen IX dehydrogenase [ubiquinone]</fullName>
    </alternativeName>
    <alternativeName>
        <fullName evidence="7">Protoporphyrinogen oxidase</fullName>
        <shortName evidence="7">PPO</shortName>
    </alternativeName>
</protein>
<comment type="catalytic activity">
    <reaction evidence="7">
        <text>protoporphyrinogen IX + 3 a quinone = protoporphyrin IX + 3 a quinol</text>
        <dbReference type="Rhea" id="RHEA:65032"/>
        <dbReference type="ChEBI" id="CHEBI:24646"/>
        <dbReference type="ChEBI" id="CHEBI:57306"/>
        <dbReference type="ChEBI" id="CHEBI:57307"/>
        <dbReference type="ChEBI" id="CHEBI:132124"/>
        <dbReference type="EC" id="1.3.5.3"/>
    </reaction>
</comment>
<name>A0AA42B5Q5_9GAMM</name>
<dbReference type="InterPro" id="IPR052200">
    <property type="entry name" value="Protoporphyrinogen_IX_DH"/>
</dbReference>
<keyword evidence="6 7" id="KW-0627">Porphyrin biosynthesis</keyword>
<comment type="similarity">
    <text evidence="7">Belongs to the HemG family.</text>
</comment>